<dbReference type="Proteomes" id="UP000678499">
    <property type="component" value="Unassembled WGS sequence"/>
</dbReference>
<dbReference type="GO" id="GO:0005737">
    <property type="term" value="C:cytoplasm"/>
    <property type="evidence" value="ECO:0007669"/>
    <property type="project" value="TreeGrafter"/>
</dbReference>
<evidence type="ECO:0000259" key="5">
    <source>
        <dbReference type="Pfam" id="PF15898"/>
    </source>
</evidence>
<feature type="domain" description="cGMP-dependent protein kinase interacting" evidence="5">
    <location>
        <begin position="217"/>
        <end position="318"/>
    </location>
</feature>
<dbReference type="GO" id="GO:0019901">
    <property type="term" value="F:protein kinase binding"/>
    <property type="evidence" value="ECO:0007669"/>
    <property type="project" value="InterPro"/>
</dbReference>
<evidence type="ECO:0000256" key="4">
    <source>
        <dbReference type="SAM" id="MobiDB-lite"/>
    </source>
</evidence>
<dbReference type="OrthoDB" id="539213at2759"/>
<evidence type="ECO:0000256" key="3">
    <source>
        <dbReference type="SAM" id="Coils"/>
    </source>
</evidence>
<dbReference type="PANTHER" id="PTHR24179">
    <property type="entry name" value="PROTEIN PHOSPHATASE 1 REGULATORY SUBUNIT 12"/>
    <property type="match status" value="1"/>
</dbReference>
<feature type="region of interest" description="Disordered" evidence="4">
    <location>
        <begin position="167"/>
        <end position="213"/>
    </location>
</feature>
<keyword evidence="3" id="KW-0175">Coiled coil</keyword>
<dbReference type="AlphaFoldDB" id="A0A7R9BQZ2"/>
<dbReference type="Pfam" id="PF15898">
    <property type="entry name" value="PRKG1_interact"/>
    <property type="match status" value="1"/>
</dbReference>
<dbReference type="EMBL" id="CAJPEX010001434">
    <property type="protein sequence ID" value="CAG0919151.1"/>
    <property type="molecule type" value="Genomic_DNA"/>
</dbReference>
<name>A0A7R9BQZ2_9CRUS</name>
<dbReference type="InterPro" id="IPR031775">
    <property type="entry name" value="PRKG1_interact"/>
</dbReference>
<keyword evidence="1" id="KW-0217">Developmental protein</keyword>
<keyword evidence="2" id="KW-0677">Repeat</keyword>
<evidence type="ECO:0000256" key="1">
    <source>
        <dbReference type="ARBA" id="ARBA00022473"/>
    </source>
</evidence>
<evidence type="ECO:0000313" key="6">
    <source>
        <dbReference type="EMBL" id="CAD7278999.1"/>
    </source>
</evidence>
<accession>A0A7R9BQZ2</accession>
<feature type="compositionally biased region" description="Low complexity" evidence="4">
    <location>
        <begin position="54"/>
        <end position="115"/>
    </location>
</feature>
<feature type="region of interest" description="Disordered" evidence="4">
    <location>
        <begin position="316"/>
        <end position="350"/>
    </location>
</feature>
<proteinExistence type="predicted"/>
<organism evidence="6">
    <name type="scientific">Notodromas monacha</name>
    <dbReference type="NCBI Taxonomy" id="399045"/>
    <lineage>
        <taxon>Eukaryota</taxon>
        <taxon>Metazoa</taxon>
        <taxon>Ecdysozoa</taxon>
        <taxon>Arthropoda</taxon>
        <taxon>Crustacea</taxon>
        <taxon>Oligostraca</taxon>
        <taxon>Ostracoda</taxon>
        <taxon>Podocopa</taxon>
        <taxon>Podocopida</taxon>
        <taxon>Cypridocopina</taxon>
        <taxon>Cypridoidea</taxon>
        <taxon>Cyprididae</taxon>
        <taxon>Notodromas</taxon>
    </lineage>
</organism>
<dbReference type="GO" id="GO:0019208">
    <property type="term" value="F:phosphatase regulator activity"/>
    <property type="evidence" value="ECO:0007669"/>
    <property type="project" value="TreeGrafter"/>
</dbReference>
<dbReference type="InterPro" id="IPR051226">
    <property type="entry name" value="PP1_Regulatory_Subunit"/>
</dbReference>
<feature type="compositionally biased region" description="Low complexity" evidence="4">
    <location>
        <begin position="189"/>
        <end position="204"/>
    </location>
</feature>
<dbReference type="GO" id="GO:0004857">
    <property type="term" value="F:enzyme inhibitor activity"/>
    <property type="evidence" value="ECO:0007669"/>
    <property type="project" value="TreeGrafter"/>
</dbReference>
<dbReference type="EMBL" id="OA883471">
    <property type="protein sequence ID" value="CAD7278999.1"/>
    <property type="molecule type" value="Genomic_DNA"/>
</dbReference>
<keyword evidence="7" id="KW-1185">Reference proteome</keyword>
<gene>
    <name evidence="6" type="ORF">NMOB1V02_LOCUS6686</name>
</gene>
<dbReference type="Gene3D" id="6.10.250.1820">
    <property type="match status" value="1"/>
</dbReference>
<dbReference type="PANTHER" id="PTHR24179:SF21">
    <property type="entry name" value="MYOSIN BINDING SUBUNIT, ISOFORM O"/>
    <property type="match status" value="1"/>
</dbReference>
<feature type="region of interest" description="Disordered" evidence="4">
    <location>
        <begin position="26"/>
        <end position="115"/>
    </location>
</feature>
<feature type="compositionally biased region" description="Polar residues" evidence="4">
    <location>
        <begin position="316"/>
        <end position="325"/>
    </location>
</feature>
<evidence type="ECO:0000256" key="2">
    <source>
        <dbReference type="ARBA" id="ARBA00022737"/>
    </source>
</evidence>
<reference evidence="6" key="1">
    <citation type="submission" date="2020-11" db="EMBL/GenBank/DDBJ databases">
        <authorList>
            <person name="Tran Van P."/>
        </authorList>
    </citation>
    <scope>NUCLEOTIDE SEQUENCE</scope>
</reference>
<evidence type="ECO:0000313" key="7">
    <source>
        <dbReference type="Proteomes" id="UP000678499"/>
    </source>
</evidence>
<feature type="compositionally biased region" description="Pro residues" evidence="4">
    <location>
        <begin position="326"/>
        <end position="350"/>
    </location>
</feature>
<sequence>MSYNHHFGGSSSGNFYGSTYGSSLKPFSASSSSYHHRSTSPMGSRSALGGNYASGHTSSSLTSAYSSTPYGSSYASPSTSYSSPVSASYGSPAVSSYSSPSYSPSPSSSSYGAYSSKLHRSASGRSYHRPATTMLGGYLASASSAGNLGGGAMTRASSVSSLASRVSEGYGSSPNIADRGLNRGGSRYGNSGAASSPASVAGDSRPASRASENGEVDYKKLYEESLLENELLKDKLKKTEEDLTDARLQIDKVLQLVSKERAPNRNALSDVDKRERRALERKLSEMEEELKLLQKLRAENEKLKAENRALTRVVSKLTSGSLQFPPTSPSPGSPEHPVGKPPQFPVPQSP</sequence>
<protein>
    <recommendedName>
        <fullName evidence="5">cGMP-dependent protein kinase interacting domain-containing protein</fullName>
    </recommendedName>
</protein>
<feature type="coiled-coil region" evidence="3">
    <location>
        <begin position="222"/>
        <end position="313"/>
    </location>
</feature>